<sequence>MSRQVCVNMDLESLADNLCREDAKDLILAIDLSQGDTDFTLEVMGKLASSLLMDLSEKDGDLYTMIKMLSEAMDPE</sequence>
<keyword evidence="2" id="KW-1185">Reference proteome</keyword>
<name>A0A3G1L3J2_9CAUD</name>
<protein>
    <submittedName>
        <fullName evidence="1">Uncharacterized protein</fullName>
    </submittedName>
</protein>
<dbReference type="Proteomes" id="UP000274731">
    <property type="component" value="Segment"/>
</dbReference>
<dbReference type="EMBL" id="MG450654">
    <property type="protein sequence ID" value="ATW62751.1"/>
    <property type="molecule type" value="Genomic_DNA"/>
</dbReference>
<evidence type="ECO:0000313" key="2">
    <source>
        <dbReference type="Proteomes" id="UP000274731"/>
    </source>
</evidence>
<gene>
    <name evidence="1" type="ORF">SCBWM1_gp67</name>
</gene>
<accession>A0A3G1L3J2</accession>
<organism evidence="1 2">
    <name type="scientific">Synechococcus phage S-CBWM1</name>
    <dbReference type="NCBI Taxonomy" id="2053653"/>
    <lineage>
        <taxon>Viruses</taxon>
        <taxon>Duplodnaviria</taxon>
        <taxon>Heunggongvirae</taxon>
        <taxon>Uroviricota</taxon>
        <taxon>Caudoviricetes</taxon>
        <taxon>Aokuangvirus</taxon>
        <taxon>Aokuangvirus SCBWM1</taxon>
    </lineage>
</organism>
<evidence type="ECO:0000313" key="1">
    <source>
        <dbReference type="EMBL" id="ATW62751.1"/>
    </source>
</evidence>
<proteinExistence type="predicted"/>
<reference evidence="1 2" key="1">
    <citation type="journal article" date="2018" name="Environ. Microbiol.">
        <title>Novel phage-host interactions and evolution as revealed by a cyanomyovirus isolated from an estuarine environment.</title>
        <authorList>
            <person name="Xu Y."/>
            <person name="Zhang R."/>
            <person name="Wang N."/>
            <person name="Cai L."/>
            <person name="Tong Y."/>
            <person name="Sun Q."/>
            <person name="Chen F."/>
            <person name="Jiao N."/>
        </authorList>
    </citation>
    <scope>NUCLEOTIDE SEQUENCE [LARGE SCALE GENOMIC DNA]</scope>
</reference>